<proteinExistence type="predicted"/>
<dbReference type="Pfam" id="PF11010">
    <property type="entry name" value="DUF2848"/>
    <property type="match status" value="1"/>
</dbReference>
<dbReference type="AlphaFoldDB" id="A0A1M5Y882"/>
<name>A0A1M5Y882_9BACT</name>
<dbReference type="InterPro" id="IPR036663">
    <property type="entry name" value="Fumarylacetoacetase_C_sf"/>
</dbReference>
<dbReference type="SUPFAM" id="SSF56529">
    <property type="entry name" value="FAH"/>
    <property type="match status" value="1"/>
</dbReference>
<gene>
    <name evidence="1" type="ORF">SAMN02745124_03724</name>
</gene>
<dbReference type="InterPro" id="IPR021269">
    <property type="entry name" value="DUF2848"/>
</dbReference>
<dbReference type="OrthoDB" id="9792678at2"/>
<keyword evidence="2" id="KW-1185">Reference proteome</keyword>
<dbReference type="STRING" id="1121409.SAMN02745124_03724"/>
<evidence type="ECO:0000313" key="2">
    <source>
        <dbReference type="Proteomes" id="UP000184139"/>
    </source>
</evidence>
<dbReference type="RefSeq" id="WP_073378458.1">
    <property type="nucleotide sequence ID" value="NZ_FQXS01000029.1"/>
</dbReference>
<evidence type="ECO:0008006" key="3">
    <source>
        <dbReference type="Google" id="ProtNLM"/>
    </source>
</evidence>
<dbReference type="EMBL" id="FQXS01000029">
    <property type="protein sequence ID" value="SHI08018.1"/>
    <property type="molecule type" value="Genomic_DNA"/>
</dbReference>
<sequence>MQTISFTFPDSSQELVIDRLVVAGWVGKDRAALQKHIDELAALGVTPPGRTPTYMNLSPSLLTSRPEISVVGPNSSGEVEAVVVVARDGQRYLTVGSDHTDRQFEQYGIPESKQMCAKPMADAAWPLDEVQDHLAEVTLRSWITEGGRRRLYQEGTLAANRDIFELLAEMPSECVDDGCSFCMFCGTFAAIGGLSYGERFEIEMADPLLKRRIAHTYDIRVLPQFI</sequence>
<protein>
    <recommendedName>
        <fullName evidence="3">DUF2848 domain-containing protein</fullName>
    </recommendedName>
</protein>
<organism evidence="1 2">
    <name type="scientific">Desulfofustis glycolicus DSM 9705</name>
    <dbReference type="NCBI Taxonomy" id="1121409"/>
    <lineage>
        <taxon>Bacteria</taxon>
        <taxon>Pseudomonadati</taxon>
        <taxon>Thermodesulfobacteriota</taxon>
        <taxon>Desulfobulbia</taxon>
        <taxon>Desulfobulbales</taxon>
        <taxon>Desulfocapsaceae</taxon>
        <taxon>Desulfofustis</taxon>
    </lineage>
</organism>
<reference evidence="1 2" key="1">
    <citation type="submission" date="2016-11" db="EMBL/GenBank/DDBJ databases">
        <authorList>
            <person name="Jaros S."/>
            <person name="Januszkiewicz K."/>
            <person name="Wedrychowicz H."/>
        </authorList>
    </citation>
    <scope>NUCLEOTIDE SEQUENCE [LARGE SCALE GENOMIC DNA]</scope>
    <source>
        <strain evidence="1 2">DSM 9705</strain>
    </source>
</reference>
<accession>A0A1M5Y882</accession>
<dbReference type="Proteomes" id="UP000184139">
    <property type="component" value="Unassembled WGS sequence"/>
</dbReference>
<evidence type="ECO:0000313" key="1">
    <source>
        <dbReference type="EMBL" id="SHI08018.1"/>
    </source>
</evidence>
<dbReference type="GO" id="GO:0003824">
    <property type="term" value="F:catalytic activity"/>
    <property type="evidence" value="ECO:0007669"/>
    <property type="project" value="InterPro"/>
</dbReference>